<evidence type="ECO:0000313" key="3">
    <source>
        <dbReference type="EMBL" id="MFC4075556.1"/>
    </source>
</evidence>
<evidence type="ECO:0000256" key="2">
    <source>
        <dbReference type="ARBA" id="ARBA00022801"/>
    </source>
</evidence>
<gene>
    <name evidence="3" type="ORF">ACFOUO_01885</name>
</gene>
<dbReference type="PROSITE" id="PS01137">
    <property type="entry name" value="TATD_1"/>
    <property type="match status" value="1"/>
</dbReference>
<reference evidence="4" key="1">
    <citation type="journal article" date="2019" name="Int. J. Syst. Evol. Microbiol.">
        <title>The Global Catalogue of Microorganisms (GCM) 10K type strain sequencing project: providing services to taxonomists for standard genome sequencing and annotation.</title>
        <authorList>
            <consortium name="The Broad Institute Genomics Platform"/>
            <consortium name="The Broad Institute Genome Sequencing Center for Infectious Disease"/>
            <person name="Wu L."/>
            <person name="Ma J."/>
        </authorList>
    </citation>
    <scope>NUCLEOTIDE SEQUENCE [LARGE SCALE GENOMIC DNA]</scope>
    <source>
        <strain evidence="4">IBRC-M 10813</strain>
    </source>
</reference>
<comment type="caution">
    <text evidence="3">The sequence shown here is derived from an EMBL/GenBank/DDBJ whole genome shotgun (WGS) entry which is preliminary data.</text>
</comment>
<dbReference type="EC" id="3.1.-.-" evidence="3"/>
<dbReference type="Gene3D" id="3.20.20.140">
    <property type="entry name" value="Metal-dependent hydrolases"/>
    <property type="match status" value="1"/>
</dbReference>
<dbReference type="EMBL" id="JBHSAP010000004">
    <property type="protein sequence ID" value="MFC4075556.1"/>
    <property type="molecule type" value="Genomic_DNA"/>
</dbReference>
<dbReference type="PROSITE" id="PS01091">
    <property type="entry name" value="TATD_3"/>
    <property type="match status" value="1"/>
</dbReference>
<dbReference type="NCBIfam" id="TIGR00010">
    <property type="entry name" value="YchF/TatD family DNA exonuclease"/>
    <property type="match status" value="1"/>
</dbReference>
<name>A0ABV8J9V1_9BACL</name>
<organism evidence="3 4">
    <name type="scientific">Salinithrix halophila</name>
    <dbReference type="NCBI Taxonomy" id="1485204"/>
    <lineage>
        <taxon>Bacteria</taxon>
        <taxon>Bacillati</taxon>
        <taxon>Bacillota</taxon>
        <taxon>Bacilli</taxon>
        <taxon>Bacillales</taxon>
        <taxon>Thermoactinomycetaceae</taxon>
        <taxon>Salinithrix</taxon>
    </lineage>
</organism>
<dbReference type="Pfam" id="PF01026">
    <property type="entry name" value="TatD_DNase"/>
    <property type="match status" value="1"/>
</dbReference>
<keyword evidence="1" id="KW-0479">Metal-binding</keyword>
<dbReference type="PROSITE" id="PS01090">
    <property type="entry name" value="TATD_2"/>
    <property type="match status" value="1"/>
</dbReference>
<evidence type="ECO:0000313" key="4">
    <source>
        <dbReference type="Proteomes" id="UP001595843"/>
    </source>
</evidence>
<dbReference type="CDD" id="cd01310">
    <property type="entry name" value="TatD_DNAse"/>
    <property type="match status" value="1"/>
</dbReference>
<dbReference type="InterPro" id="IPR015991">
    <property type="entry name" value="TatD/YcfH-like"/>
</dbReference>
<accession>A0ABV8J9V1</accession>
<keyword evidence="4" id="KW-1185">Reference proteome</keyword>
<evidence type="ECO:0000256" key="1">
    <source>
        <dbReference type="ARBA" id="ARBA00022723"/>
    </source>
</evidence>
<dbReference type="InterPro" id="IPR001130">
    <property type="entry name" value="TatD-like"/>
</dbReference>
<dbReference type="InterPro" id="IPR032466">
    <property type="entry name" value="Metal_Hydrolase"/>
</dbReference>
<dbReference type="PIRSF" id="PIRSF005902">
    <property type="entry name" value="DNase_TatD"/>
    <property type="match status" value="1"/>
</dbReference>
<dbReference type="PANTHER" id="PTHR46124:SF2">
    <property type="entry name" value="D-AMINOACYL-TRNA DEACYLASE"/>
    <property type="match status" value="1"/>
</dbReference>
<dbReference type="Proteomes" id="UP001595843">
    <property type="component" value="Unassembled WGS sequence"/>
</dbReference>
<dbReference type="RefSeq" id="WP_380701577.1">
    <property type="nucleotide sequence ID" value="NZ_JBHSAP010000004.1"/>
</dbReference>
<dbReference type="PANTHER" id="PTHR46124">
    <property type="entry name" value="D-AMINOACYL-TRNA DEACYLASE"/>
    <property type="match status" value="1"/>
</dbReference>
<dbReference type="InterPro" id="IPR018228">
    <property type="entry name" value="DNase_TatD-rel_CS"/>
</dbReference>
<dbReference type="SUPFAM" id="SSF51556">
    <property type="entry name" value="Metallo-dependent hydrolases"/>
    <property type="match status" value="1"/>
</dbReference>
<keyword evidence="2 3" id="KW-0378">Hydrolase</keyword>
<protein>
    <submittedName>
        <fullName evidence="3">TatD family hydrolase</fullName>
        <ecNumber evidence="3">3.1.-.-</ecNumber>
    </submittedName>
</protein>
<proteinExistence type="predicted"/>
<dbReference type="GO" id="GO:0016787">
    <property type="term" value="F:hydrolase activity"/>
    <property type="evidence" value="ECO:0007669"/>
    <property type="project" value="UniProtKB-KW"/>
</dbReference>
<sequence>MLFDSHTHLNDTQFDEDRDEVIRRAREEYGVTRIVNIGFDRETIPASLALAEAYDFIYTGVGWHPVEAVEMKAADLDWLEELCDHPKVVALGEMGLDYHWDKSPKGVQESVFRQQIRLAREVDMPIIIHNRKADEDVVRILKEEKADEVGGVMHCFSGDWAMAEECLTMNFYIGLGGPVTFKNAKQPKEVAKRVPLDRLLVETDAPYLAPHPNRGKRNESGYVRLVAETIAELRELPVEELAARTYENTCRLFRIPD</sequence>